<dbReference type="PROSITE" id="PS00830">
    <property type="entry name" value="GREAB_2"/>
    <property type="match status" value="1"/>
</dbReference>
<dbReference type="InterPro" id="IPR036953">
    <property type="entry name" value="GreA/GreB_C_sf"/>
</dbReference>
<dbReference type="GO" id="GO:0003677">
    <property type="term" value="F:DNA binding"/>
    <property type="evidence" value="ECO:0007669"/>
    <property type="project" value="InterPro"/>
</dbReference>
<protein>
    <submittedName>
        <fullName evidence="2">Transcription elongation factor GreAB</fullName>
    </submittedName>
</protein>
<keyword evidence="3" id="KW-1185">Reference proteome</keyword>
<sequence length="150" mass="17590">MESKSLSKLIRETMIKNLVRLEEERQIVLEQYFPEPSLKRAKFEDGMDKYIQYVESFIKDATIDDKLNIYCPFVTIGSDVEVIDLEDNEVYIFRIISPLIDETLKDIDCISYLSPIGEALLLRKTNEEFQIKVPNGVINYRVNSIWIMDE</sequence>
<dbReference type="EMBL" id="CP046522">
    <property type="protein sequence ID" value="QGU96103.1"/>
    <property type="molecule type" value="Genomic_DNA"/>
</dbReference>
<dbReference type="Pfam" id="PF01272">
    <property type="entry name" value="GreA_GreB"/>
    <property type="match status" value="1"/>
</dbReference>
<dbReference type="PANTHER" id="PTHR30437:SF4">
    <property type="entry name" value="TRANSCRIPTION ELONGATION FACTOR GREA"/>
    <property type="match status" value="1"/>
</dbReference>
<reference evidence="2 3" key="1">
    <citation type="submission" date="2019-12" db="EMBL/GenBank/DDBJ databases">
        <title>Genome sequenceing of Clostridium bovifaecis.</title>
        <authorList>
            <person name="Yao Y."/>
        </authorList>
    </citation>
    <scope>NUCLEOTIDE SEQUENCE [LARGE SCALE GENOMIC DNA]</scope>
    <source>
        <strain evidence="2 3">BXX</strain>
    </source>
</reference>
<dbReference type="AlphaFoldDB" id="A0A6I6EUR3"/>
<evidence type="ECO:0000313" key="2">
    <source>
        <dbReference type="EMBL" id="QGU96103.1"/>
    </source>
</evidence>
<keyword evidence="2" id="KW-0648">Protein biosynthesis</keyword>
<dbReference type="PANTHER" id="PTHR30437">
    <property type="entry name" value="TRANSCRIPTION ELONGATION FACTOR GREA"/>
    <property type="match status" value="1"/>
</dbReference>
<evidence type="ECO:0000313" key="3">
    <source>
        <dbReference type="Proteomes" id="UP000422764"/>
    </source>
</evidence>
<dbReference type="GO" id="GO:0070063">
    <property type="term" value="F:RNA polymerase binding"/>
    <property type="evidence" value="ECO:0007669"/>
    <property type="project" value="InterPro"/>
</dbReference>
<dbReference type="GO" id="GO:0032784">
    <property type="term" value="P:regulation of DNA-templated transcription elongation"/>
    <property type="evidence" value="ECO:0007669"/>
    <property type="project" value="InterPro"/>
</dbReference>
<keyword evidence="2" id="KW-0251">Elongation factor</keyword>
<feature type="domain" description="Transcription elongation factor GreA/GreB C-terminal" evidence="1">
    <location>
        <begin position="73"/>
        <end position="145"/>
    </location>
</feature>
<proteinExistence type="predicted"/>
<dbReference type="InterPro" id="IPR018151">
    <property type="entry name" value="TF_GreA/GreB_CS"/>
</dbReference>
<dbReference type="InterPro" id="IPR023459">
    <property type="entry name" value="Tscrpt_elong_fac_GreA/B_fam"/>
</dbReference>
<dbReference type="Gene3D" id="3.10.50.30">
    <property type="entry name" value="Transcription elongation factor, GreA/GreB, C-terminal domain"/>
    <property type="match status" value="1"/>
</dbReference>
<gene>
    <name evidence="2" type="ORF">GOM49_14280</name>
</gene>
<name>A0A6I6EUR3_9CLOT</name>
<organism evidence="2 3">
    <name type="scientific">Clostridium bovifaecis</name>
    <dbReference type="NCBI Taxonomy" id="2184719"/>
    <lineage>
        <taxon>Bacteria</taxon>
        <taxon>Bacillati</taxon>
        <taxon>Bacillota</taxon>
        <taxon>Clostridia</taxon>
        <taxon>Eubacteriales</taxon>
        <taxon>Clostridiaceae</taxon>
        <taxon>Clostridium</taxon>
    </lineage>
</organism>
<dbReference type="SUPFAM" id="SSF54534">
    <property type="entry name" value="FKBP-like"/>
    <property type="match status" value="1"/>
</dbReference>
<dbReference type="GO" id="GO:0003746">
    <property type="term" value="F:translation elongation factor activity"/>
    <property type="evidence" value="ECO:0007669"/>
    <property type="project" value="UniProtKB-KW"/>
</dbReference>
<dbReference type="GO" id="GO:0006354">
    <property type="term" value="P:DNA-templated transcription elongation"/>
    <property type="evidence" value="ECO:0007669"/>
    <property type="project" value="TreeGrafter"/>
</dbReference>
<dbReference type="InterPro" id="IPR001437">
    <property type="entry name" value="Tscrpt_elong_fac_GreA/B_C"/>
</dbReference>
<evidence type="ECO:0000259" key="1">
    <source>
        <dbReference type="Pfam" id="PF01272"/>
    </source>
</evidence>
<accession>A0A6I6EUR3</accession>
<dbReference type="Proteomes" id="UP000422764">
    <property type="component" value="Chromosome"/>
</dbReference>